<dbReference type="GO" id="GO:0019262">
    <property type="term" value="P:N-acetylneuraminate catabolic process"/>
    <property type="evidence" value="ECO:0007669"/>
    <property type="project" value="TreeGrafter"/>
</dbReference>
<protein>
    <submittedName>
        <fullName evidence="2">6-phosphogluconolactonase</fullName>
    </submittedName>
</protein>
<feature type="domain" description="Glucosamine/galactosamine-6-phosphate isomerase" evidence="1">
    <location>
        <begin position="13"/>
        <end position="232"/>
    </location>
</feature>
<evidence type="ECO:0000313" key="2">
    <source>
        <dbReference type="EMBL" id="MBJ7881659.1"/>
    </source>
</evidence>
<accession>A0A934KPW2</accession>
<dbReference type="GO" id="GO:0006046">
    <property type="term" value="P:N-acetylglucosamine catabolic process"/>
    <property type="evidence" value="ECO:0007669"/>
    <property type="project" value="TreeGrafter"/>
</dbReference>
<dbReference type="PANTHER" id="PTHR11280">
    <property type="entry name" value="GLUCOSAMINE-6-PHOSPHATE ISOMERASE"/>
    <property type="match status" value="1"/>
</dbReference>
<dbReference type="RefSeq" id="WP_199600479.1">
    <property type="nucleotide sequence ID" value="NZ_JAEHJZ010000033.1"/>
</dbReference>
<dbReference type="PANTHER" id="PTHR11280:SF6">
    <property type="entry name" value="GLUCOSAMINE-6-PHOSPHATE ISOMERASE NAGB"/>
    <property type="match status" value="1"/>
</dbReference>
<dbReference type="InterPro" id="IPR037171">
    <property type="entry name" value="NagB/RpiA_transferase-like"/>
</dbReference>
<dbReference type="AlphaFoldDB" id="A0A934KPW2"/>
<dbReference type="Proteomes" id="UP000662373">
    <property type="component" value="Unassembled WGS sequence"/>
</dbReference>
<proteinExistence type="predicted"/>
<evidence type="ECO:0000313" key="3">
    <source>
        <dbReference type="Proteomes" id="UP000662373"/>
    </source>
</evidence>
<comment type="caution">
    <text evidence="2">The sequence shown here is derived from an EMBL/GenBank/DDBJ whole genome shotgun (WGS) entry which is preliminary data.</text>
</comment>
<reference evidence="2 3" key="1">
    <citation type="submission" date="2020-09" db="EMBL/GenBank/DDBJ databases">
        <title>Draft genome of Gelidibacter salicanalis PAMC21136.</title>
        <authorList>
            <person name="Park H."/>
        </authorList>
    </citation>
    <scope>NUCLEOTIDE SEQUENCE [LARGE SCALE GENOMIC DNA]</scope>
    <source>
        <strain evidence="2 3">PAMC21136</strain>
    </source>
</reference>
<dbReference type="GO" id="GO:0004342">
    <property type="term" value="F:glucosamine-6-phosphate deaminase activity"/>
    <property type="evidence" value="ECO:0007669"/>
    <property type="project" value="InterPro"/>
</dbReference>
<dbReference type="Gene3D" id="3.40.50.1360">
    <property type="match status" value="1"/>
</dbReference>
<dbReference type="GO" id="GO:0006043">
    <property type="term" value="P:glucosamine catabolic process"/>
    <property type="evidence" value="ECO:0007669"/>
    <property type="project" value="TreeGrafter"/>
</dbReference>
<dbReference type="Pfam" id="PF01182">
    <property type="entry name" value="Glucosamine_iso"/>
    <property type="match status" value="1"/>
</dbReference>
<gene>
    <name evidence="2" type="ORF">JEM65_13535</name>
</gene>
<dbReference type="GO" id="GO:0005975">
    <property type="term" value="P:carbohydrate metabolic process"/>
    <property type="evidence" value="ECO:0007669"/>
    <property type="project" value="InterPro"/>
</dbReference>
<evidence type="ECO:0000259" key="1">
    <source>
        <dbReference type="Pfam" id="PF01182"/>
    </source>
</evidence>
<dbReference type="GO" id="GO:0042802">
    <property type="term" value="F:identical protein binding"/>
    <property type="evidence" value="ECO:0007669"/>
    <property type="project" value="TreeGrafter"/>
</dbReference>
<keyword evidence="3" id="KW-1185">Reference proteome</keyword>
<sequence>MPDLNRNINVFPDKKTTGIAAGKAVETCIAKLQKTQDTVRIIFAAAPSQDSMLDYLTKSTLIDWNRIVAFNMDEYIGLKPNAPELFSSYLENALFSKVPIKHKNTIQVDNGVLTEIERYAQLLTDEPIDIVCLGIGENGHIAFNDPPVADFNDPKIIKVVELDKTCRLQQVNDGCFDSLKEVPAKAITLTIPTLLRGKNLFCVVIGIKKSNAVKNTLLGPISTSCPASILTTHTNCNFFIDEDAYKETTRLENV</sequence>
<name>A0A934KPW2_9FLAO</name>
<dbReference type="InterPro" id="IPR004547">
    <property type="entry name" value="Glucosamine6P_isomerase"/>
</dbReference>
<dbReference type="InterPro" id="IPR006148">
    <property type="entry name" value="Glc/Gal-6P_isomerase"/>
</dbReference>
<organism evidence="2 3">
    <name type="scientific">Gelidibacter salicanalis</name>
    <dbReference type="NCBI Taxonomy" id="291193"/>
    <lineage>
        <taxon>Bacteria</taxon>
        <taxon>Pseudomonadati</taxon>
        <taxon>Bacteroidota</taxon>
        <taxon>Flavobacteriia</taxon>
        <taxon>Flavobacteriales</taxon>
        <taxon>Flavobacteriaceae</taxon>
        <taxon>Gelidibacter</taxon>
    </lineage>
</organism>
<dbReference type="EMBL" id="JAEHJZ010000033">
    <property type="protein sequence ID" value="MBJ7881659.1"/>
    <property type="molecule type" value="Genomic_DNA"/>
</dbReference>
<dbReference type="CDD" id="cd01399">
    <property type="entry name" value="GlcN6P_deaminase"/>
    <property type="match status" value="1"/>
</dbReference>
<dbReference type="SUPFAM" id="SSF100950">
    <property type="entry name" value="NagB/RpiA/CoA transferase-like"/>
    <property type="match status" value="1"/>
</dbReference>
<dbReference type="GO" id="GO:0005737">
    <property type="term" value="C:cytoplasm"/>
    <property type="evidence" value="ECO:0007669"/>
    <property type="project" value="TreeGrafter"/>
</dbReference>